<protein>
    <submittedName>
        <fullName evidence="2">DUF4248 domain-containing protein</fullName>
    </submittedName>
</protein>
<accession>A0A396BQU0</accession>
<gene>
    <name evidence="2" type="ORF">DW228_17040</name>
    <name evidence="1" type="ORF">IA74_014200</name>
</gene>
<dbReference type="EMBL" id="QRJE01000028">
    <property type="protein sequence ID" value="RHH08699.1"/>
    <property type="molecule type" value="Genomic_DNA"/>
</dbReference>
<dbReference type="Pfam" id="PF14053">
    <property type="entry name" value="DUF4248"/>
    <property type="match status" value="1"/>
</dbReference>
<evidence type="ECO:0000313" key="2">
    <source>
        <dbReference type="EMBL" id="RHH08699.1"/>
    </source>
</evidence>
<sequence>MKHKDDDEKETPFCYRSYGKSELAALYLPDILPQSAIKLFNEWIVSFPGLTERLRATGLRVRAKRYTPAQVVLITEALGEP</sequence>
<evidence type="ECO:0000313" key="1">
    <source>
        <dbReference type="EMBL" id="QCQ37167.1"/>
    </source>
</evidence>
<dbReference type="RefSeq" id="WP_032530877.1">
    <property type="nucleotide sequence ID" value="NZ_CP036553.1"/>
</dbReference>
<evidence type="ECO:0000313" key="3">
    <source>
        <dbReference type="Proteomes" id="UP000028294"/>
    </source>
</evidence>
<evidence type="ECO:0000313" key="4">
    <source>
        <dbReference type="Proteomes" id="UP000266644"/>
    </source>
</evidence>
<reference evidence="1 3" key="2">
    <citation type="submission" date="2019-03" db="EMBL/GenBank/DDBJ databases">
        <title>Complete genome assembly of MDR B. fragilis.</title>
        <authorList>
            <person name="Sydenham T.V."/>
            <person name="Hasman H."/>
            <person name="Justesen U.S."/>
        </authorList>
    </citation>
    <scope>NUCLEOTIDE SEQUENCE [LARGE SCALE GENOMIC DNA]</scope>
    <source>
        <strain evidence="1 3">DCMOUH0067B</strain>
    </source>
</reference>
<dbReference type="InterPro" id="IPR025342">
    <property type="entry name" value="DUF4248"/>
</dbReference>
<dbReference type="Proteomes" id="UP000266644">
    <property type="component" value="Unassembled WGS sequence"/>
</dbReference>
<name>A0A396BQU0_BACFG</name>
<dbReference type="EMBL" id="CP036553">
    <property type="protein sequence ID" value="QCQ37167.1"/>
    <property type="molecule type" value="Genomic_DNA"/>
</dbReference>
<organism evidence="2 4">
    <name type="scientific">Bacteroides fragilis</name>
    <dbReference type="NCBI Taxonomy" id="817"/>
    <lineage>
        <taxon>Bacteria</taxon>
        <taxon>Pseudomonadati</taxon>
        <taxon>Bacteroidota</taxon>
        <taxon>Bacteroidia</taxon>
        <taxon>Bacteroidales</taxon>
        <taxon>Bacteroidaceae</taxon>
        <taxon>Bacteroides</taxon>
    </lineage>
</organism>
<dbReference type="Proteomes" id="UP000028294">
    <property type="component" value="Chromosome"/>
</dbReference>
<proteinExistence type="predicted"/>
<reference evidence="2 4" key="1">
    <citation type="submission" date="2018-08" db="EMBL/GenBank/DDBJ databases">
        <title>A genome reference for cultivated species of the human gut microbiota.</title>
        <authorList>
            <person name="Zou Y."/>
            <person name="Xue W."/>
            <person name="Luo G."/>
        </authorList>
    </citation>
    <scope>NUCLEOTIDE SEQUENCE [LARGE SCALE GENOMIC DNA]</scope>
    <source>
        <strain evidence="2 4">AM18-6</strain>
    </source>
</reference>
<dbReference type="AlphaFoldDB" id="A0A396BQU0"/>